<evidence type="ECO:0000256" key="1">
    <source>
        <dbReference type="SAM" id="MobiDB-lite"/>
    </source>
</evidence>
<feature type="region of interest" description="Disordered" evidence="1">
    <location>
        <begin position="25"/>
        <end position="45"/>
    </location>
</feature>
<accession>D7LP92</accession>
<sequence length="145" mass="15838">MVKTAVADAMNDVYLRLEKLERAAEASKAKGKDGEEEETGEKIDDVSIDWETMGGGDYRGDGETVFVGKDLSTGDEPAGFEKSVEENLRIDDEPVVGGGQIDGKENEYGFEGSGLEKMIDENESGFEGSDLQNIVDDSIWFIEGW</sequence>
<organism evidence="3">
    <name type="scientific">Arabidopsis lyrata subsp. lyrata</name>
    <name type="common">Lyre-leaved rock-cress</name>
    <dbReference type="NCBI Taxonomy" id="81972"/>
    <lineage>
        <taxon>Eukaryota</taxon>
        <taxon>Viridiplantae</taxon>
        <taxon>Streptophyta</taxon>
        <taxon>Embryophyta</taxon>
        <taxon>Tracheophyta</taxon>
        <taxon>Spermatophyta</taxon>
        <taxon>Magnoliopsida</taxon>
        <taxon>eudicotyledons</taxon>
        <taxon>Gunneridae</taxon>
        <taxon>Pentapetalae</taxon>
        <taxon>rosids</taxon>
        <taxon>malvids</taxon>
        <taxon>Brassicales</taxon>
        <taxon>Brassicaceae</taxon>
        <taxon>Camelineae</taxon>
        <taxon>Arabidopsis</taxon>
    </lineage>
</organism>
<reference evidence="3" key="1">
    <citation type="journal article" date="2011" name="Nat. Genet.">
        <title>The Arabidopsis lyrata genome sequence and the basis of rapid genome size change.</title>
        <authorList>
            <person name="Hu T.T."/>
            <person name="Pattyn P."/>
            <person name="Bakker E.G."/>
            <person name="Cao J."/>
            <person name="Cheng J.-F."/>
            <person name="Clark R.M."/>
            <person name="Fahlgren N."/>
            <person name="Fawcett J.A."/>
            <person name="Grimwood J."/>
            <person name="Gundlach H."/>
            <person name="Haberer G."/>
            <person name="Hollister J.D."/>
            <person name="Ossowski S."/>
            <person name="Ottilar R.P."/>
            <person name="Salamov A.A."/>
            <person name="Schneeberger K."/>
            <person name="Spannagl M."/>
            <person name="Wang X."/>
            <person name="Yang L."/>
            <person name="Nasrallah M.E."/>
            <person name="Bergelson J."/>
            <person name="Carrington J.C."/>
            <person name="Gaut B.S."/>
            <person name="Schmutz J."/>
            <person name="Mayer K.F.X."/>
            <person name="Van de Peer Y."/>
            <person name="Grigoriev I.V."/>
            <person name="Nordborg M."/>
            <person name="Weigel D."/>
            <person name="Guo Y.-L."/>
        </authorList>
    </citation>
    <scope>NUCLEOTIDE SEQUENCE [LARGE SCALE GENOMIC DNA]</scope>
    <source>
        <strain evidence="3">cv. MN47</strain>
    </source>
</reference>
<dbReference type="Gramene" id="fgenesh1_pg.C_scaffold_5000778">
    <property type="protein sequence ID" value="fgenesh1_pg.C_scaffold_5000778"/>
    <property type="gene ID" value="fgenesh1_pg.C_scaffold_5000778"/>
</dbReference>
<name>D7LP92_ARALL</name>
<dbReference type="EMBL" id="GL348717">
    <property type="protein sequence ID" value="EFH51823.1"/>
    <property type="molecule type" value="Genomic_DNA"/>
</dbReference>
<gene>
    <name evidence="2" type="ORF">ARALYDRAFT_347386</name>
</gene>
<keyword evidence="3" id="KW-1185">Reference proteome</keyword>
<dbReference type="HOGENOM" id="CLU_1789482_0_0_1"/>
<dbReference type="AlphaFoldDB" id="D7LP92"/>
<evidence type="ECO:0000313" key="3">
    <source>
        <dbReference type="Proteomes" id="UP000008694"/>
    </source>
</evidence>
<evidence type="ECO:0000313" key="2">
    <source>
        <dbReference type="EMBL" id="EFH51823.1"/>
    </source>
</evidence>
<protein>
    <submittedName>
        <fullName evidence="2">Predicted protein</fullName>
    </submittedName>
</protein>
<proteinExistence type="predicted"/>
<dbReference type="Proteomes" id="UP000008694">
    <property type="component" value="Unassembled WGS sequence"/>
</dbReference>